<feature type="signal peptide" evidence="2">
    <location>
        <begin position="1"/>
        <end position="35"/>
    </location>
</feature>
<keyword evidence="2" id="KW-0732">Signal</keyword>
<sequence>MSYRPARKSGVSRVAVATAAATVLIASLTAAPANAVSSDPNLFCDLPGQRLAISPISGLKEGEPVTWRSTVKGTKPTTFTGEYIGKLDNALGTDAAGKPRDLLLVKLDGDIVNGTSGSLAAGVWAGASGSPVYDADGALLGAVSYGFSSLPDNVAGVTPAAYMKAIGALPASKTLSPSQTQTVERMADEKSTARRSSTLRRIEPVRVTIGTSASDLDDATDRLSERIPGFRGAVAGGLAVPGGENRAADYPIVVGGNIAMSYGYGAVTEASVGTVTAICGTEVFAYGHPGSGNSALSASIHGASAARIVPDSAGSYKMVSAIGRVKGKLLDDRTAGIRGKLGVPAPTIEIRTTSAYGTLKNTTVTKVSEPGFIPGAAYAQMGNEAVRMLDNVQKGSARVEWTITYQRANGATATLKNVNRYASPSELPYYVGDGVANDVAALQSNPFEDVRILSVNVLTRFEADYRAAAFSGVQMLKSGRWVTVDSGSVLKAARGGSYSFRTVLAPAPGAKKVTEYAPFTVTVPKDVRSTYQVELFAPDADDEFGGEGPDPRSFAQFVAGLDDNYRSDVITRETWYTSTAGPRKAGEATIVAPTVLIGNGASVFLRFEVPATR</sequence>
<evidence type="ECO:0000256" key="1">
    <source>
        <dbReference type="SAM" id="MobiDB-lite"/>
    </source>
</evidence>
<reference evidence="4 5" key="1">
    <citation type="submission" date="2023-08" db="EMBL/GenBank/DDBJ databases">
        <title>Microbacterium aquilitoris sp. nov. and Microbacterium gwkjibeachense sp. nov., isolated from beach.</title>
        <authorList>
            <person name="Lee S.D."/>
            <person name="Yang H."/>
            <person name="Kim I."/>
        </authorList>
    </citation>
    <scope>NUCLEOTIDE SEQUENCE [LARGE SCALE GENOMIC DNA]</scope>
    <source>
        <strain evidence="4 5">KSW-18</strain>
    </source>
</reference>
<evidence type="ECO:0000256" key="2">
    <source>
        <dbReference type="SAM" id="SignalP"/>
    </source>
</evidence>
<dbReference type="PROSITE" id="PS51494">
    <property type="entry name" value="SPOIVB"/>
    <property type="match status" value="1"/>
</dbReference>
<dbReference type="RefSeq" id="WP_311868011.1">
    <property type="nucleotide sequence ID" value="NZ_JAUZVT010000001.1"/>
</dbReference>
<feature type="domain" description="Peptidase S55" evidence="3">
    <location>
        <begin position="1"/>
        <end position="179"/>
    </location>
</feature>
<keyword evidence="5" id="KW-1185">Reference proteome</keyword>
<evidence type="ECO:0000313" key="4">
    <source>
        <dbReference type="EMBL" id="MDT3329042.1"/>
    </source>
</evidence>
<dbReference type="Proteomes" id="UP001262835">
    <property type="component" value="Unassembled WGS sequence"/>
</dbReference>
<dbReference type="EMBL" id="JAUZVT010000001">
    <property type="protein sequence ID" value="MDT3329042.1"/>
    <property type="molecule type" value="Genomic_DNA"/>
</dbReference>
<organism evidence="4 5">
    <name type="scientific">Microbacterium aquilitoris</name>
    <dbReference type="NCBI Taxonomy" id="3067307"/>
    <lineage>
        <taxon>Bacteria</taxon>
        <taxon>Bacillati</taxon>
        <taxon>Actinomycetota</taxon>
        <taxon>Actinomycetes</taxon>
        <taxon>Micrococcales</taxon>
        <taxon>Microbacteriaceae</taxon>
        <taxon>Microbacterium</taxon>
    </lineage>
</organism>
<protein>
    <recommendedName>
        <fullName evidence="3">Peptidase S55 domain-containing protein</fullName>
    </recommendedName>
</protein>
<gene>
    <name evidence="4" type="ORF">Q9S78_00035</name>
</gene>
<evidence type="ECO:0000259" key="3">
    <source>
        <dbReference type="PROSITE" id="PS51494"/>
    </source>
</evidence>
<feature type="region of interest" description="Disordered" evidence="1">
    <location>
        <begin position="176"/>
        <end position="197"/>
    </location>
</feature>
<feature type="chain" id="PRO_5045253344" description="Peptidase S55 domain-containing protein" evidence="2">
    <location>
        <begin position="36"/>
        <end position="613"/>
    </location>
</feature>
<evidence type="ECO:0000313" key="5">
    <source>
        <dbReference type="Proteomes" id="UP001262835"/>
    </source>
</evidence>
<name>A0ABU3GED4_9MICO</name>
<comment type="caution">
    <text evidence="4">The sequence shown here is derived from an EMBL/GenBank/DDBJ whole genome shotgun (WGS) entry which is preliminary data.</text>
</comment>
<proteinExistence type="predicted"/>
<accession>A0ABU3GED4</accession>
<dbReference type="InterPro" id="IPR008763">
    <property type="entry name" value="Peptidase_S55"/>
</dbReference>